<dbReference type="SUPFAM" id="SSF51905">
    <property type="entry name" value="FAD/NAD(P)-binding domain"/>
    <property type="match status" value="1"/>
</dbReference>
<dbReference type="InterPro" id="IPR000172">
    <property type="entry name" value="GMC_OxRdtase_N"/>
</dbReference>
<dbReference type="InterPro" id="IPR022357">
    <property type="entry name" value="MIP_CS"/>
</dbReference>
<evidence type="ECO:0000256" key="6">
    <source>
        <dbReference type="SAM" id="MobiDB-lite"/>
    </source>
</evidence>
<dbReference type="RefSeq" id="WP_336350554.1">
    <property type="nucleotide sequence ID" value="NZ_JAZAQL010000002.1"/>
</dbReference>
<dbReference type="PROSITE" id="PS00221">
    <property type="entry name" value="MIP"/>
    <property type="match status" value="1"/>
</dbReference>
<accession>A0ABD5VK91</accession>
<name>A0ABD5VK91_9EURY</name>
<reference evidence="9 10" key="1">
    <citation type="journal article" date="2019" name="Int. J. Syst. Evol. Microbiol.">
        <title>The Global Catalogue of Microorganisms (GCM) 10K type strain sequencing project: providing services to taxonomists for standard genome sequencing and annotation.</title>
        <authorList>
            <consortium name="The Broad Institute Genomics Platform"/>
            <consortium name="The Broad Institute Genome Sequencing Center for Infectious Disease"/>
            <person name="Wu L."/>
            <person name="Ma J."/>
        </authorList>
    </citation>
    <scope>NUCLEOTIDE SEQUENCE [LARGE SCALE GENOMIC DNA]</scope>
    <source>
        <strain evidence="9 10">GX26</strain>
    </source>
</reference>
<evidence type="ECO:0000256" key="2">
    <source>
        <dbReference type="ARBA" id="ARBA00010790"/>
    </source>
</evidence>
<evidence type="ECO:0000259" key="7">
    <source>
        <dbReference type="Pfam" id="PF00732"/>
    </source>
</evidence>
<dbReference type="InterPro" id="IPR007867">
    <property type="entry name" value="GMC_OxRtase_C"/>
</dbReference>
<keyword evidence="10" id="KW-1185">Reference proteome</keyword>
<dbReference type="Gene3D" id="3.50.50.60">
    <property type="entry name" value="FAD/NAD(P)-binding domain"/>
    <property type="match status" value="2"/>
</dbReference>
<dbReference type="InterPro" id="IPR036188">
    <property type="entry name" value="FAD/NAD-bd_sf"/>
</dbReference>
<protein>
    <submittedName>
        <fullName evidence="9">GMC family oxidoreductase</fullName>
    </submittedName>
</protein>
<evidence type="ECO:0000313" key="10">
    <source>
        <dbReference type="Proteomes" id="UP001596395"/>
    </source>
</evidence>
<comment type="cofactor">
    <cofactor evidence="1">
        <name>FAD</name>
        <dbReference type="ChEBI" id="CHEBI:57692"/>
    </cofactor>
</comment>
<dbReference type="PANTHER" id="PTHR42784:SF1">
    <property type="entry name" value="PYRANOSE 2-OXIDASE"/>
    <property type="match status" value="1"/>
</dbReference>
<proteinExistence type="inferred from homology"/>
<dbReference type="PANTHER" id="PTHR42784">
    <property type="entry name" value="PYRANOSE 2-OXIDASE"/>
    <property type="match status" value="1"/>
</dbReference>
<dbReference type="SUPFAM" id="SSF54373">
    <property type="entry name" value="FAD-linked reductases, C-terminal domain"/>
    <property type="match status" value="1"/>
</dbReference>
<evidence type="ECO:0000256" key="3">
    <source>
        <dbReference type="ARBA" id="ARBA00022630"/>
    </source>
</evidence>
<feature type="domain" description="Glucose-methanol-choline oxidoreductase C-terminal" evidence="8">
    <location>
        <begin position="413"/>
        <end position="532"/>
    </location>
</feature>
<evidence type="ECO:0000313" key="9">
    <source>
        <dbReference type="EMBL" id="MFC6953597.1"/>
    </source>
</evidence>
<comment type="caution">
    <text evidence="9">The sequence shown here is derived from an EMBL/GenBank/DDBJ whole genome shotgun (WGS) entry which is preliminary data.</text>
</comment>
<keyword evidence="5" id="KW-0560">Oxidoreductase</keyword>
<evidence type="ECO:0000256" key="4">
    <source>
        <dbReference type="ARBA" id="ARBA00022827"/>
    </source>
</evidence>
<dbReference type="Pfam" id="PF13450">
    <property type="entry name" value="NAD_binding_8"/>
    <property type="match status" value="1"/>
</dbReference>
<sequence length="543" mass="58630">MTANASDGGVGDGRDRSPSERVDVCVVGAGPAGGLVADRLANAGHDVVVLEAGPRFDRADRIERVERDIRPSYHPHEVWDMGGERDAYTTSGDRGYPLNAARVKGVGGTTLHWQGMVFRLHEGDFDEHARAAGVDPWPIAYDDLRPYYASAEDELGVSGTAGDNPFAPPREEPYPMPGFPPSYSDSLFAEACDALDVTMHTVPNARNSERRDGRSACQGWGTCKPVCPSGAKYDATVHVGRAEEKGARVVDHAPVQRLEHDRAGDAVTTAVYATPDGEEHVQEAREFVLAAGGVEIPRLLLLSASEAYPRGLANSSRLVGKYFHDHLFAGMGGRLDEPTRQNHVGFLTSESHQFYDDVTDDRGPFKLEFLNYAGPSPVELALGADSFGDDLLDELRGAYGNAIAMGGLAAQPPRKENYVSLDSSVTDDHGNPVPDVHWSLDDRTRATLRAANDRQREILDELGVDVQWTVGPDDTGPAFHHMGTTKMSADPESGVVDPQLRTHDLRNLSIASSSTFTYGGALNPTLTIAALALKCADHVDERL</sequence>
<evidence type="ECO:0000256" key="1">
    <source>
        <dbReference type="ARBA" id="ARBA00001974"/>
    </source>
</evidence>
<dbReference type="AlphaFoldDB" id="A0ABD5VK91"/>
<feature type="domain" description="Glucose-methanol-choline oxidoreductase N-terminal" evidence="7">
    <location>
        <begin position="186"/>
        <end position="327"/>
    </location>
</feature>
<gene>
    <name evidence="9" type="ORF">ACFQGB_12055</name>
</gene>
<dbReference type="Pfam" id="PF00732">
    <property type="entry name" value="GMC_oxred_N"/>
    <property type="match status" value="1"/>
</dbReference>
<dbReference type="Pfam" id="PF05199">
    <property type="entry name" value="GMC_oxred_C"/>
    <property type="match status" value="1"/>
</dbReference>
<keyword evidence="4" id="KW-0274">FAD</keyword>
<evidence type="ECO:0000256" key="5">
    <source>
        <dbReference type="ARBA" id="ARBA00023002"/>
    </source>
</evidence>
<keyword evidence="3" id="KW-0285">Flavoprotein</keyword>
<organism evidence="9 10">
    <name type="scientific">Halorubellus litoreus</name>
    <dbReference type="NCBI Taxonomy" id="755308"/>
    <lineage>
        <taxon>Archaea</taxon>
        <taxon>Methanobacteriati</taxon>
        <taxon>Methanobacteriota</taxon>
        <taxon>Stenosarchaea group</taxon>
        <taxon>Halobacteria</taxon>
        <taxon>Halobacteriales</taxon>
        <taxon>Halorubellaceae</taxon>
        <taxon>Halorubellus</taxon>
    </lineage>
</organism>
<dbReference type="GO" id="GO:0016491">
    <property type="term" value="F:oxidoreductase activity"/>
    <property type="evidence" value="ECO:0007669"/>
    <property type="project" value="UniProtKB-KW"/>
</dbReference>
<evidence type="ECO:0000259" key="8">
    <source>
        <dbReference type="Pfam" id="PF05199"/>
    </source>
</evidence>
<dbReference type="Proteomes" id="UP001596395">
    <property type="component" value="Unassembled WGS sequence"/>
</dbReference>
<dbReference type="InterPro" id="IPR051473">
    <property type="entry name" value="P2Ox-like"/>
</dbReference>
<feature type="region of interest" description="Disordered" evidence="6">
    <location>
        <begin position="1"/>
        <end position="20"/>
    </location>
</feature>
<dbReference type="EMBL" id="JBHSXN010000002">
    <property type="protein sequence ID" value="MFC6953597.1"/>
    <property type="molecule type" value="Genomic_DNA"/>
</dbReference>
<comment type="similarity">
    <text evidence="2">Belongs to the GMC oxidoreductase family.</text>
</comment>